<gene>
    <name evidence="7" type="ORF">LZ495_04230</name>
</gene>
<dbReference type="InterPro" id="IPR045851">
    <property type="entry name" value="AMP-bd_C_sf"/>
</dbReference>
<evidence type="ECO:0000313" key="7">
    <source>
        <dbReference type="EMBL" id="MCF2526430.1"/>
    </source>
</evidence>
<sequence>MVTIAELVHAQVGDHRTGLMFEDRTWTHDQVARAAAARAALLADLLPAGAAPHVGVLLDNVPEFPMWLEGIAVGGSTLVGINSTRRGAELTRDITHADCSVVVTERAHLPLLEGLDLGLPAERILVVDDPAYEELLAPYADAALPDLDVDAATRLLIVFTSGSTGAPKGVICSQGRLAGAGTALTDQFGFDQDSVNYICMPMFHGNALMANWAPAMRARGAVALRRKFSASGFLDDVRKFDATYFTYVGRAISYLLATPEQPDDADNPLRNGFGTEAGTVDMRRFEARFGAKLTEGYGSSEGGMNVNWRPGTPDRAVGPCPPNAALLDPETGKECPRAVFDAAGRLLNGDEAIGELVNLGRNGFEGYWRNEAANAARSRDGQYWTGDHFYQDADGYLYFAARSDDKLRVDSENLSVATIENILSRFDPVETVIVYGVPDPVSGDQVMAALQLRAGAEFDAEAFAAFLAGQEDLGTKMAPRFVRIAERIPVTATNKVNKVGLRREGFRTAEPVWWQSERGAAYRPFGADDRTALLGVYAAHGRENALDL</sequence>
<dbReference type="InterPro" id="IPR020845">
    <property type="entry name" value="AMP-binding_CS"/>
</dbReference>
<evidence type="ECO:0000313" key="8">
    <source>
        <dbReference type="Proteomes" id="UP001165378"/>
    </source>
</evidence>
<proteinExistence type="inferred from homology"/>
<dbReference type="EMBL" id="JAKFHA010000002">
    <property type="protein sequence ID" value="MCF2526430.1"/>
    <property type="molecule type" value="Genomic_DNA"/>
</dbReference>
<keyword evidence="8" id="KW-1185">Reference proteome</keyword>
<organism evidence="7 8">
    <name type="scientific">Yinghuangia soli</name>
    <dbReference type="NCBI Taxonomy" id="2908204"/>
    <lineage>
        <taxon>Bacteria</taxon>
        <taxon>Bacillati</taxon>
        <taxon>Actinomycetota</taxon>
        <taxon>Actinomycetes</taxon>
        <taxon>Kitasatosporales</taxon>
        <taxon>Streptomycetaceae</taxon>
        <taxon>Yinghuangia</taxon>
    </lineage>
</organism>
<keyword evidence="3" id="KW-0547">Nucleotide-binding</keyword>
<comment type="similarity">
    <text evidence="1">Belongs to the ATP-dependent AMP-binding enzyme family.</text>
</comment>
<dbReference type="InterPro" id="IPR042099">
    <property type="entry name" value="ANL_N_sf"/>
</dbReference>
<evidence type="ECO:0000259" key="5">
    <source>
        <dbReference type="Pfam" id="PF00501"/>
    </source>
</evidence>
<dbReference type="Pfam" id="PF00501">
    <property type="entry name" value="AMP-binding"/>
    <property type="match status" value="1"/>
</dbReference>
<feature type="domain" description="AMP-binding enzyme C-terminal" evidence="6">
    <location>
        <begin position="419"/>
        <end position="495"/>
    </location>
</feature>
<evidence type="ECO:0000259" key="6">
    <source>
        <dbReference type="Pfam" id="PF13193"/>
    </source>
</evidence>
<reference evidence="7" key="1">
    <citation type="submission" date="2022-01" db="EMBL/GenBank/DDBJ databases">
        <title>Genome-Based Taxonomic Classification of the Phylum Actinobacteria.</title>
        <authorList>
            <person name="Gao Y."/>
        </authorList>
    </citation>
    <scope>NUCLEOTIDE SEQUENCE</scope>
    <source>
        <strain evidence="7">KLBMP 8922</strain>
    </source>
</reference>
<dbReference type="GO" id="GO:0005324">
    <property type="term" value="F:long-chain fatty acid transmembrane transporter activity"/>
    <property type="evidence" value="ECO:0007669"/>
    <property type="project" value="TreeGrafter"/>
</dbReference>
<dbReference type="GO" id="GO:0005524">
    <property type="term" value="F:ATP binding"/>
    <property type="evidence" value="ECO:0007669"/>
    <property type="project" value="UniProtKB-KW"/>
</dbReference>
<comment type="caution">
    <text evidence="7">The sequence shown here is derived from an EMBL/GenBank/DDBJ whole genome shotgun (WGS) entry which is preliminary data.</text>
</comment>
<dbReference type="SUPFAM" id="SSF56801">
    <property type="entry name" value="Acetyl-CoA synthetase-like"/>
    <property type="match status" value="1"/>
</dbReference>
<dbReference type="Pfam" id="PF13193">
    <property type="entry name" value="AMP-binding_C"/>
    <property type="match status" value="1"/>
</dbReference>
<dbReference type="AlphaFoldDB" id="A0AA41PW79"/>
<dbReference type="Gene3D" id="3.30.300.30">
    <property type="match status" value="1"/>
</dbReference>
<protein>
    <submittedName>
        <fullName evidence="7">AMP-binding protein</fullName>
    </submittedName>
</protein>
<evidence type="ECO:0000256" key="4">
    <source>
        <dbReference type="ARBA" id="ARBA00022840"/>
    </source>
</evidence>
<keyword evidence="4" id="KW-0067">ATP-binding</keyword>
<dbReference type="PANTHER" id="PTHR43107">
    <property type="entry name" value="LONG-CHAIN FATTY ACID TRANSPORT PROTEIN"/>
    <property type="match status" value="1"/>
</dbReference>
<dbReference type="GO" id="GO:0005886">
    <property type="term" value="C:plasma membrane"/>
    <property type="evidence" value="ECO:0007669"/>
    <property type="project" value="TreeGrafter"/>
</dbReference>
<dbReference type="PANTHER" id="PTHR43107:SF15">
    <property type="entry name" value="FATTY ACID TRANSPORT PROTEIN 3, ISOFORM A"/>
    <property type="match status" value="1"/>
</dbReference>
<dbReference type="Proteomes" id="UP001165378">
    <property type="component" value="Unassembled WGS sequence"/>
</dbReference>
<accession>A0AA41PW79</accession>
<dbReference type="PROSITE" id="PS00455">
    <property type="entry name" value="AMP_BINDING"/>
    <property type="match status" value="1"/>
</dbReference>
<evidence type="ECO:0000256" key="1">
    <source>
        <dbReference type="ARBA" id="ARBA00006432"/>
    </source>
</evidence>
<dbReference type="InterPro" id="IPR000873">
    <property type="entry name" value="AMP-dep_synth/lig_dom"/>
</dbReference>
<dbReference type="RefSeq" id="WP_235050518.1">
    <property type="nucleotide sequence ID" value="NZ_JAKFHA010000002.1"/>
</dbReference>
<name>A0AA41PW79_9ACTN</name>
<evidence type="ECO:0000256" key="2">
    <source>
        <dbReference type="ARBA" id="ARBA00022598"/>
    </source>
</evidence>
<dbReference type="InterPro" id="IPR025110">
    <property type="entry name" value="AMP-bd_C"/>
</dbReference>
<dbReference type="GO" id="GO:0044539">
    <property type="term" value="P:long-chain fatty acid import into cell"/>
    <property type="evidence" value="ECO:0007669"/>
    <property type="project" value="TreeGrafter"/>
</dbReference>
<evidence type="ECO:0000256" key="3">
    <source>
        <dbReference type="ARBA" id="ARBA00022741"/>
    </source>
</evidence>
<dbReference type="Gene3D" id="3.40.50.12780">
    <property type="entry name" value="N-terminal domain of ligase-like"/>
    <property type="match status" value="1"/>
</dbReference>
<keyword evidence="2" id="KW-0436">Ligase</keyword>
<feature type="domain" description="AMP-dependent synthetase/ligase" evidence="5">
    <location>
        <begin position="15"/>
        <end position="368"/>
    </location>
</feature>
<dbReference type="GO" id="GO:0004467">
    <property type="term" value="F:long-chain fatty acid-CoA ligase activity"/>
    <property type="evidence" value="ECO:0007669"/>
    <property type="project" value="TreeGrafter"/>
</dbReference>